<name>A0AAD1ZZY9_9LAMI</name>
<keyword evidence="9" id="KW-1185">Reference proteome</keyword>
<dbReference type="InterPro" id="IPR026992">
    <property type="entry name" value="DIOX_N"/>
</dbReference>
<dbReference type="GO" id="GO:0002238">
    <property type="term" value="P:response to molecule of fungal origin"/>
    <property type="evidence" value="ECO:0007669"/>
    <property type="project" value="UniProtKB-ARBA"/>
</dbReference>
<dbReference type="PANTHER" id="PTHR10209:SF546">
    <property type="entry name" value="1-AMINOCYCLOPROPANE-1-CARBOXYLATE OXIDASE HOMOLOG 4-LIKE"/>
    <property type="match status" value="1"/>
</dbReference>
<evidence type="ECO:0000256" key="2">
    <source>
        <dbReference type="ARBA" id="ARBA00022723"/>
    </source>
</evidence>
<dbReference type="InterPro" id="IPR027443">
    <property type="entry name" value="IPNS-like_sf"/>
</dbReference>
<dbReference type="PROSITE" id="PS51471">
    <property type="entry name" value="FE2OG_OXY"/>
    <property type="match status" value="1"/>
</dbReference>
<keyword evidence="3" id="KW-0847">Vitamin C</keyword>
<dbReference type="GO" id="GO:0009805">
    <property type="term" value="P:coumarin biosynthetic process"/>
    <property type="evidence" value="ECO:0007669"/>
    <property type="project" value="UniProtKB-ARBA"/>
</dbReference>
<dbReference type="GO" id="GO:0031418">
    <property type="term" value="F:L-ascorbic acid binding"/>
    <property type="evidence" value="ECO:0007669"/>
    <property type="project" value="UniProtKB-KW"/>
</dbReference>
<feature type="domain" description="Fe2OG dioxygenase" evidence="7">
    <location>
        <begin position="209"/>
        <end position="312"/>
    </location>
</feature>
<dbReference type="Pfam" id="PF03171">
    <property type="entry name" value="2OG-FeII_Oxy"/>
    <property type="match status" value="1"/>
</dbReference>
<dbReference type="PANTHER" id="PTHR10209">
    <property type="entry name" value="OXIDOREDUCTASE, 2OG-FE II OXYGENASE FAMILY PROTEIN"/>
    <property type="match status" value="1"/>
</dbReference>
<evidence type="ECO:0000313" key="8">
    <source>
        <dbReference type="EMBL" id="CAI9778922.1"/>
    </source>
</evidence>
<dbReference type="InterPro" id="IPR044861">
    <property type="entry name" value="IPNS-like_FE2OG_OXY"/>
</dbReference>
<proteinExistence type="inferred from homology"/>
<protein>
    <recommendedName>
        <fullName evidence="7">Fe2OG dioxygenase domain-containing protein</fullName>
    </recommendedName>
</protein>
<dbReference type="Gene3D" id="2.60.120.330">
    <property type="entry name" value="B-lactam Antibiotic, Isopenicillin N Synthase, Chain"/>
    <property type="match status" value="1"/>
</dbReference>
<keyword evidence="5 6" id="KW-0408">Iron</keyword>
<evidence type="ECO:0000256" key="6">
    <source>
        <dbReference type="RuleBase" id="RU003682"/>
    </source>
</evidence>
<evidence type="ECO:0000259" key="7">
    <source>
        <dbReference type="PROSITE" id="PS51471"/>
    </source>
</evidence>
<evidence type="ECO:0000313" key="9">
    <source>
        <dbReference type="Proteomes" id="UP000834106"/>
    </source>
</evidence>
<dbReference type="Proteomes" id="UP000834106">
    <property type="component" value="Chromosome 16"/>
</dbReference>
<dbReference type="GO" id="GO:0016706">
    <property type="term" value="F:2-oxoglutarate-dependent dioxygenase activity"/>
    <property type="evidence" value="ECO:0007669"/>
    <property type="project" value="UniProtKB-ARBA"/>
</dbReference>
<keyword evidence="2 6" id="KW-0479">Metal-binding</keyword>
<organism evidence="8 9">
    <name type="scientific">Fraxinus pennsylvanica</name>
    <dbReference type="NCBI Taxonomy" id="56036"/>
    <lineage>
        <taxon>Eukaryota</taxon>
        <taxon>Viridiplantae</taxon>
        <taxon>Streptophyta</taxon>
        <taxon>Embryophyta</taxon>
        <taxon>Tracheophyta</taxon>
        <taxon>Spermatophyta</taxon>
        <taxon>Magnoliopsida</taxon>
        <taxon>eudicotyledons</taxon>
        <taxon>Gunneridae</taxon>
        <taxon>Pentapetalae</taxon>
        <taxon>asterids</taxon>
        <taxon>lamiids</taxon>
        <taxon>Lamiales</taxon>
        <taxon>Oleaceae</taxon>
        <taxon>Oleeae</taxon>
        <taxon>Fraxinus</taxon>
    </lineage>
</organism>
<dbReference type="AlphaFoldDB" id="A0AAD1ZZY9"/>
<dbReference type="InterPro" id="IPR005123">
    <property type="entry name" value="Oxoglu/Fe-dep_dioxygenase_dom"/>
</dbReference>
<keyword evidence="4 6" id="KW-0560">Oxidoreductase</keyword>
<evidence type="ECO:0000256" key="4">
    <source>
        <dbReference type="ARBA" id="ARBA00023002"/>
    </source>
</evidence>
<sequence>MAAAEASVVGYDRMKEVKEFDDSKIGVKGLSDSGITIIPKFFVHPPETLSDVKSSSAQIEIPVIDLANVGSDHHRSKIIEQIRDAAKIWGFFQVINHGVQVSVLEDTIAAIKAFHEQPMEIKAKHYLREEGRGVMYASNNDLFRAKAACWHDSLQVWMSPEPPQVEEIPGICRKEVVEWDKHAKKVADTVMELLSLGLGLEAGKFRDLTFSDSRVFVGHIYPYCPQADLTMGITPHTDPGIVTVLLQNQIQGLQVKHENQWVDVKPVPGGLIVNIGDFLQIVSNGEYKSVQHRVLANSSMESRISVVMFFNLAKWRETGKYGPLPELLTTEKAALYRDFTAEEFLQNFYSKGLDSKSFIEKIKL</sequence>
<comment type="similarity">
    <text evidence="1 6">Belongs to the iron/ascorbate-dependent oxidoreductase family.</text>
</comment>
<reference evidence="8" key="1">
    <citation type="submission" date="2023-05" db="EMBL/GenBank/DDBJ databases">
        <authorList>
            <person name="Huff M."/>
        </authorList>
    </citation>
    <scope>NUCLEOTIDE SEQUENCE</scope>
</reference>
<dbReference type="GO" id="GO:0046872">
    <property type="term" value="F:metal ion binding"/>
    <property type="evidence" value="ECO:0007669"/>
    <property type="project" value="UniProtKB-KW"/>
</dbReference>
<gene>
    <name evidence="8" type="ORF">FPE_LOCUS26352</name>
</gene>
<dbReference type="Pfam" id="PF14226">
    <property type="entry name" value="DIOX_N"/>
    <property type="match status" value="1"/>
</dbReference>
<dbReference type="FunFam" id="2.60.120.330:FF:000005">
    <property type="entry name" value="1-aminocyclopropane-1-carboxylate oxidase homolog 1"/>
    <property type="match status" value="1"/>
</dbReference>
<dbReference type="EMBL" id="OU503051">
    <property type="protein sequence ID" value="CAI9778922.1"/>
    <property type="molecule type" value="Genomic_DNA"/>
</dbReference>
<evidence type="ECO:0000256" key="1">
    <source>
        <dbReference type="ARBA" id="ARBA00008056"/>
    </source>
</evidence>
<evidence type="ECO:0000256" key="5">
    <source>
        <dbReference type="ARBA" id="ARBA00023004"/>
    </source>
</evidence>
<evidence type="ECO:0000256" key="3">
    <source>
        <dbReference type="ARBA" id="ARBA00022896"/>
    </source>
</evidence>
<dbReference type="SUPFAM" id="SSF51197">
    <property type="entry name" value="Clavaminate synthase-like"/>
    <property type="match status" value="1"/>
</dbReference>
<accession>A0AAD1ZZY9</accession>